<protein>
    <submittedName>
        <fullName evidence="3">TadE-like protein</fullName>
    </submittedName>
</protein>
<keyword evidence="1" id="KW-0812">Transmembrane</keyword>
<sequence>MCTTRGRQRGVAAIEFSIVFIALFTVLYGLATFGSVFYTRHQITRAAEDGARAVAMYNAPTEAQIQAVVRSSLAVPLSTANGLEISATAAADPVVVTVRLPYRSNAILPLLPLADRFIPDMLQARASAARPS</sequence>
<dbReference type="RefSeq" id="WP_114802222.1">
    <property type="nucleotide sequence ID" value="NZ_QQAV01000002.1"/>
</dbReference>
<dbReference type="STRING" id="433924.NS331_02975"/>
<dbReference type="Proteomes" id="UP000255265">
    <property type="component" value="Unassembled WGS sequence"/>
</dbReference>
<feature type="transmembrane region" description="Helical" evidence="1">
    <location>
        <begin position="12"/>
        <end position="38"/>
    </location>
</feature>
<evidence type="ECO:0000259" key="2">
    <source>
        <dbReference type="Pfam" id="PF07811"/>
    </source>
</evidence>
<reference evidence="3 4" key="1">
    <citation type="submission" date="2018-07" db="EMBL/GenBank/DDBJ databases">
        <title>Genomic Encyclopedia of Type Strains, Phase IV (KMG-IV): sequencing the most valuable type-strain genomes for metagenomic binning, comparative biology and taxonomic classification.</title>
        <authorList>
            <person name="Goeker M."/>
        </authorList>
    </citation>
    <scope>NUCLEOTIDE SEQUENCE [LARGE SCALE GENOMIC DNA]</scope>
    <source>
        <strain evidence="3 4">DSM 21352</strain>
    </source>
</reference>
<evidence type="ECO:0000256" key="1">
    <source>
        <dbReference type="SAM" id="Phobius"/>
    </source>
</evidence>
<keyword evidence="1" id="KW-0472">Membrane</keyword>
<gene>
    <name evidence="3" type="ORF">DFR41_10210</name>
</gene>
<proteinExistence type="predicted"/>
<dbReference type="AlphaFoldDB" id="A0A370FJQ7"/>
<dbReference type="InterPro" id="IPR012495">
    <property type="entry name" value="TadE-like_dom"/>
</dbReference>
<evidence type="ECO:0000313" key="3">
    <source>
        <dbReference type="EMBL" id="RDI26978.1"/>
    </source>
</evidence>
<dbReference type="Pfam" id="PF07811">
    <property type="entry name" value="TadE"/>
    <property type="match status" value="1"/>
</dbReference>
<evidence type="ECO:0000313" key="4">
    <source>
        <dbReference type="Proteomes" id="UP000255265"/>
    </source>
</evidence>
<keyword evidence="4" id="KW-1185">Reference proteome</keyword>
<name>A0A370FJQ7_9BURK</name>
<organism evidence="3 4">
    <name type="scientific">Pseudacidovorax intermedius</name>
    <dbReference type="NCBI Taxonomy" id="433924"/>
    <lineage>
        <taxon>Bacteria</taxon>
        <taxon>Pseudomonadati</taxon>
        <taxon>Pseudomonadota</taxon>
        <taxon>Betaproteobacteria</taxon>
        <taxon>Burkholderiales</taxon>
        <taxon>Comamonadaceae</taxon>
        <taxon>Pseudacidovorax</taxon>
    </lineage>
</organism>
<keyword evidence="1" id="KW-1133">Transmembrane helix</keyword>
<dbReference type="EMBL" id="QQAV01000002">
    <property type="protein sequence ID" value="RDI26978.1"/>
    <property type="molecule type" value="Genomic_DNA"/>
</dbReference>
<dbReference type="OrthoDB" id="8848264at2"/>
<comment type="caution">
    <text evidence="3">The sequence shown here is derived from an EMBL/GenBank/DDBJ whole genome shotgun (WGS) entry which is preliminary data.</text>
</comment>
<feature type="domain" description="TadE-like" evidence="2">
    <location>
        <begin position="10"/>
        <end position="52"/>
    </location>
</feature>
<accession>A0A370FJQ7</accession>